<dbReference type="Gene3D" id="3.90.550.10">
    <property type="entry name" value="Spore Coat Polysaccharide Biosynthesis Protein SpsA, Chain A"/>
    <property type="match status" value="1"/>
</dbReference>
<name>A0A1F5FHS6_9BACT</name>
<dbReference type="EMBL" id="MFAM01000024">
    <property type="protein sequence ID" value="OGD79198.1"/>
    <property type="molecule type" value="Genomic_DNA"/>
</dbReference>
<dbReference type="Proteomes" id="UP000176682">
    <property type="component" value="Unassembled WGS sequence"/>
</dbReference>
<dbReference type="InterPro" id="IPR029044">
    <property type="entry name" value="Nucleotide-diphossugar_trans"/>
</dbReference>
<proteinExistence type="predicted"/>
<dbReference type="CDD" id="cd00761">
    <property type="entry name" value="Glyco_tranf_GTA_type"/>
    <property type="match status" value="1"/>
</dbReference>
<evidence type="ECO:0000313" key="3">
    <source>
        <dbReference type="Proteomes" id="UP000176682"/>
    </source>
</evidence>
<dbReference type="PANTHER" id="PTHR43685:SF2">
    <property type="entry name" value="GLYCOSYLTRANSFERASE 2-LIKE DOMAIN-CONTAINING PROTEIN"/>
    <property type="match status" value="1"/>
</dbReference>
<dbReference type="PANTHER" id="PTHR43685">
    <property type="entry name" value="GLYCOSYLTRANSFERASE"/>
    <property type="match status" value="1"/>
</dbReference>
<dbReference type="AlphaFoldDB" id="A0A1F5FHS6"/>
<dbReference type="Pfam" id="PF00535">
    <property type="entry name" value="Glycos_transf_2"/>
    <property type="match status" value="1"/>
</dbReference>
<evidence type="ECO:0000313" key="2">
    <source>
        <dbReference type="EMBL" id="OGD79198.1"/>
    </source>
</evidence>
<protein>
    <recommendedName>
        <fullName evidence="1">Glycosyltransferase 2-like domain-containing protein</fullName>
    </recommendedName>
</protein>
<feature type="non-terminal residue" evidence="2">
    <location>
        <position position="226"/>
    </location>
</feature>
<organism evidence="2 3">
    <name type="scientific">Candidatus Collierbacteria bacterium RIFOXYB1_FULL_49_13</name>
    <dbReference type="NCBI Taxonomy" id="1817728"/>
    <lineage>
        <taxon>Bacteria</taxon>
        <taxon>Candidatus Collieribacteriota</taxon>
    </lineage>
</organism>
<comment type="caution">
    <text evidence="2">The sequence shown here is derived from an EMBL/GenBank/DDBJ whole genome shotgun (WGS) entry which is preliminary data.</text>
</comment>
<feature type="domain" description="Glycosyltransferase 2-like" evidence="1">
    <location>
        <begin position="6"/>
        <end position="113"/>
    </location>
</feature>
<reference evidence="2 3" key="1">
    <citation type="journal article" date="2016" name="Nat. Commun.">
        <title>Thousands of microbial genomes shed light on interconnected biogeochemical processes in an aquifer system.</title>
        <authorList>
            <person name="Anantharaman K."/>
            <person name="Brown C.T."/>
            <person name="Hug L.A."/>
            <person name="Sharon I."/>
            <person name="Castelle C.J."/>
            <person name="Probst A.J."/>
            <person name="Thomas B.C."/>
            <person name="Singh A."/>
            <person name="Wilkins M.J."/>
            <person name="Karaoz U."/>
            <person name="Brodie E.L."/>
            <person name="Williams K.H."/>
            <person name="Hubbard S.S."/>
            <person name="Banfield J.F."/>
        </authorList>
    </citation>
    <scope>NUCLEOTIDE SEQUENCE [LARGE SCALE GENOMIC DNA]</scope>
</reference>
<gene>
    <name evidence="2" type="ORF">A2368_00450</name>
</gene>
<dbReference type="SUPFAM" id="SSF53448">
    <property type="entry name" value="Nucleotide-diphospho-sugar transferases"/>
    <property type="match status" value="1"/>
</dbReference>
<dbReference type="InterPro" id="IPR050834">
    <property type="entry name" value="Glycosyltransf_2"/>
</dbReference>
<sequence>MKDKISVIIPTVNAFEELDLAIKSIKKNSDHPMEFVIVVDPDMNTGKVNEDILKVCKSHNVKAWVNKSNLGPYGNWNRGAEVSTTDWLIFATDDQYFAPHWDSNLLKYWKPKRLIAGRLVEPGIIPVYKTNIQADFGVLPSEFKEQEFIAWCDKRRAQGYTPDGFFIPMLQKRQDYDALGHYPTSGKFGTSTAVSNDYLYVQAALSKGYEFGTAEDSYSYHFQASS</sequence>
<accession>A0A1F5FHS6</accession>
<evidence type="ECO:0000259" key="1">
    <source>
        <dbReference type="Pfam" id="PF00535"/>
    </source>
</evidence>
<dbReference type="InterPro" id="IPR001173">
    <property type="entry name" value="Glyco_trans_2-like"/>
</dbReference>